<dbReference type="Gene3D" id="2.40.30.10">
    <property type="entry name" value="Translation factors"/>
    <property type="match status" value="1"/>
</dbReference>
<dbReference type="InterPro" id="IPR017938">
    <property type="entry name" value="Riboflavin_synthase-like_b-brl"/>
</dbReference>
<feature type="transmembrane region" description="Helical" evidence="14">
    <location>
        <begin position="146"/>
        <end position="165"/>
    </location>
</feature>
<comment type="cofactor">
    <cofactor evidence="1">
        <name>FAD</name>
        <dbReference type="ChEBI" id="CHEBI:57692"/>
    </cofactor>
</comment>
<evidence type="ECO:0000256" key="14">
    <source>
        <dbReference type="SAM" id="Phobius"/>
    </source>
</evidence>
<dbReference type="SUPFAM" id="SSF52343">
    <property type="entry name" value="Ferredoxin reductase-like, C-terminal NADP-linked domain"/>
    <property type="match status" value="1"/>
</dbReference>
<feature type="transmembrane region" description="Helical" evidence="14">
    <location>
        <begin position="177"/>
        <end position="197"/>
    </location>
</feature>
<keyword evidence="7" id="KW-0274">FAD</keyword>
<reference evidence="16 17" key="1">
    <citation type="submission" date="2023-10" db="EMBL/GenBank/DDBJ databases">
        <title>Characterization of rhizosphere-enriched actinobacteria from wheat plants lab-grown on chernevaya soil.</title>
        <authorList>
            <person name="Tikhonova E.N."/>
            <person name="Konopkin A."/>
            <person name="Kravchenko I.K."/>
        </authorList>
    </citation>
    <scope>NUCLEOTIDE SEQUENCE [LARGE SCALE GENOMIC DNA]</scope>
    <source>
        <strain evidence="16 17">RR29</strain>
    </source>
</reference>
<comment type="caution">
    <text evidence="16">The sequence shown here is derived from an EMBL/GenBank/DDBJ whole genome shotgun (WGS) entry which is preliminary data.</text>
</comment>
<dbReference type="EMBL" id="JAWMAJ010000027">
    <property type="protein sequence ID" value="MDV7216437.1"/>
    <property type="molecule type" value="Genomic_DNA"/>
</dbReference>
<evidence type="ECO:0000259" key="15">
    <source>
        <dbReference type="PROSITE" id="PS51384"/>
    </source>
</evidence>
<dbReference type="Proteomes" id="UP001187346">
    <property type="component" value="Unassembled WGS sequence"/>
</dbReference>
<dbReference type="InterPro" id="IPR050415">
    <property type="entry name" value="MRET"/>
</dbReference>
<keyword evidence="6" id="KW-0479">Metal-binding</keyword>
<dbReference type="Pfam" id="PF01794">
    <property type="entry name" value="Ferric_reduct"/>
    <property type="match status" value="1"/>
</dbReference>
<evidence type="ECO:0000313" key="16">
    <source>
        <dbReference type="EMBL" id="MDV7216437.1"/>
    </source>
</evidence>
<keyword evidence="4 14" id="KW-0812">Transmembrane</keyword>
<dbReference type="InterPro" id="IPR039261">
    <property type="entry name" value="FNR_nucleotide-bd"/>
</dbReference>
<evidence type="ECO:0000256" key="5">
    <source>
        <dbReference type="ARBA" id="ARBA00022714"/>
    </source>
</evidence>
<dbReference type="PROSITE" id="PS51384">
    <property type="entry name" value="FAD_FR"/>
    <property type="match status" value="1"/>
</dbReference>
<evidence type="ECO:0000256" key="7">
    <source>
        <dbReference type="ARBA" id="ARBA00022827"/>
    </source>
</evidence>
<dbReference type="Gene3D" id="3.40.50.80">
    <property type="entry name" value="Nucleotide-binding domain of ferredoxin-NADP reductase (FNR) module"/>
    <property type="match status" value="1"/>
</dbReference>
<keyword evidence="8 14" id="KW-1133">Transmembrane helix</keyword>
<dbReference type="PANTHER" id="PTHR47354">
    <property type="entry name" value="NADH OXIDOREDUCTASE HCR"/>
    <property type="match status" value="1"/>
</dbReference>
<evidence type="ECO:0000256" key="4">
    <source>
        <dbReference type="ARBA" id="ARBA00022692"/>
    </source>
</evidence>
<evidence type="ECO:0000256" key="2">
    <source>
        <dbReference type="ARBA" id="ARBA00004141"/>
    </source>
</evidence>
<dbReference type="PANTHER" id="PTHR47354:SF8">
    <property type="entry name" value="1,2-PHENYLACETYL-COA EPOXIDASE, SUBUNIT E"/>
    <property type="match status" value="1"/>
</dbReference>
<evidence type="ECO:0000256" key="8">
    <source>
        <dbReference type="ARBA" id="ARBA00022989"/>
    </source>
</evidence>
<protein>
    <submittedName>
        <fullName evidence="16">Ferric reductase-like transmembrane domain-containing protein</fullName>
    </submittedName>
</protein>
<evidence type="ECO:0000256" key="3">
    <source>
        <dbReference type="ARBA" id="ARBA00022630"/>
    </source>
</evidence>
<name>A0ABU4F770_9ACTN</name>
<dbReference type="SUPFAM" id="SSF63380">
    <property type="entry name" value="Riboflavin synthase domain-like"/>
    <property type="match status" value="1"/>
</dbReference>
<keyword evidence="3" id="KW-0285">Flavoprotein</keyword>
<evidence type="ECO:0000256" key="11">
    <source>
        <dbReference type="ARBA" id="ARBA00023014"/>
    </source>
</evidence>
<proteinExistence type="predicted"/>
<keyword evidence="17" id="KW-1185">Reference proteome</keyword>
<feature type="region of interest" description="Disordered" evidence="13">
    <location>
        <begin position="1"/>
        <end position="21"/>
    </location>
</feature>
<feature type="transmembrane region" description="Helical" evidence="14">
    <location>
        <begin position="30"/>
        <end position="47"/>
    </location>
</feature>
<feature type="transmembrane region" description="Helical" evidence="14">
    <location>
        <begin position="209"/>
        <end position="229"/>
    </location>
</feature>
<accession>A0ABU4F770</accession>
<feature type="domain" description="FAD-binding FR-type" evidence="15">
    <location>
        <begin position="234"/>
        <end position="334"/>
    </location>
</feature>
<organism evidence="16 17">
    <name type="scientific">Streptomyces prunicolor</name>
    <dbReference type="NCBI Taxonomy" id="67348"/>
    <lineage>
        <taxon>Bacteria</taxon>
        <taxon>Bacillati</taxon>
        <taxon>Actinomycetota</taxon>
        <taxon>Actinomycetes</taxon>
        <taxon>Kitasatosporales</taxon>
        <taxon>Streptomycetaceae</taxon>
        <taxon>Streptomyces</taxon>
    </lineage>
</organism>
<keyword evidence="11" id="KW-0411">Iron-sulfur</keyword>
<sequence length="498" mass="54961">MTLSTELARGHRRPPPAPPRSGRFTLADPLGALAILSVVAVVALWVMNQGGPLSLTASDRATGSLGLLAGLLASDLMILQVVLLARIPWVERSWGHDLLTRRHRLIGFASFWLMIAHVTLFAVERSTREPTAIPDALLRLFITDSWMLFATVGTLLLIMVVVTSIRAARRRLRYESWHLLHLYSYAGIAATFPHTFTDGADFHETWTRVYWWCLYGFAFAATLLYRVALPAWRSLYHRLRVESVATEAPGTVSITFKGHRLDRMRTASGQFFVWRFLDGPGWSRGNPYTLSAAPTPDRLRITIKSAGDGSERAARLTPGTRALIEGPYGTLTARHRTRPGMLFMAAGIGITPMRALLEDAPYAPGEATLIYRYGEDEHAVFADELRAIAADRGVELILLPGPRRADTSWQAAGPAHLADASWQVADPAHPAHPDKTRRQAAGSAHLDDDAQVLKNLVPDIADRDIYVCGPPTWITAVRKAARGAGAHRDSVHTEEFAW</sequence>
<feature type="transmembrane region" description="Helical" evidence="14">
    <location>
        <begin position="105"/>
        <end position="123"/>
    </location>
</feature>
<evidence type="ECO:0000256" key="13">
    <source>
        <dbReference type="SAM" id="MobiDB-lite"/>
    </source>
</evidence>
<keyword evidence="9" id="KW-0560">Oxidoreductase</keyword>
<evidence type="ECO:0000256" key="10">
    <source>
        <dbReference type="ARBA" id="ARBA00023004"/>
    </source>
</evidence>
<keyword evidence="12 14" id="KW-0472">Membrane</keyword>
<comment type="subcellular location">
    <subcellularLocation>
        <location evidence="2">Membrane</location>
        <topology evidence="2">Multi-pass membrane protein</topology>
    </subcellularLocation>
</comment>
<dbReference type="RefSeq" id="WP_317771050.1">
    <property type="nucleotide sequence ID" value="NZ_JAWMAJ010000027.1"/>
</dbReference>
<dbReference type="InterPro" id="IPR013130">
    <property type="entry name" value="Fe3_Rdtase_TM_dom"/>
</dbReference>
<keyword evidence="10" id="KW-0408">Iron</keyword>
<dbReference type="InterPro" id="IPR017927">
    <property type="entry name" value="FAD-bd_FR_type"/>
</dbReference>
<evidence type="ECO:0000313" key="17">
    <source>
        <dbReference type="Proteomes" id="UP001187346"/>
    </source>
</evidence>
<feature type="transmembrane region" description="Helical" evidence="14">
    <location>
        <begin position="67"/>
        <end position="85"/>
    </location>
</feature>
<evidence type="ECO:0000256" key="1">
    <source>
        <dbReference type="ARBA" id="ARBA00001974"/>
    </source>
</evidence>
<evidence type="ECO:0000256" key="6">
    <source>
        <dbReference type="ARBA" id="ARBA00022723"/>
    </source>
</evidence>
<gene>
    <name evidence="16" type="ORF">R5A26_10775</name>
</gene>
<keyword evidence="5" id="KW-0001">2Fe-2S</keyword>
<evidence type="ECO:0000256" key="12">
    <source>
        <dbReference type="ARBA" id="ARBA00023136"/>
    </source>
</evidence>
<evidence type="ECO:0000256" key="9">
    <source>
        <dbReference type="ARBA" id="ARBA00023002"/>
    </source>
</evidence>